<evidence type="ECO:0000256" key="5">
    <source>
        <dbReference type="RuleBase" id="RU368088"/>
    </source>
</evidence>
<dbReference type="EMBL" id="JACAZE010000017">
    <property type="protein sequence ID" value="KAF7296262.1"/>
    <property type="molecule type" value="Genomic_DNA"/>
</dbReference>
<dbReference type="Pfam" id="PF00494">
    <property type="entry name" value="SQS_PSY"/>
    <property type="match status" value="1"/>
</dbReference>
<dbReference type="NCBIfam" id="TIGR01559">
    <property type="entry name" value="squal_synth"/>
    <property type="match status" value="1"/>
</dbReference>
<sequence length="492" mass="55222">MPLSTYLLLALTHPNEFRTLVQYKLWHSSTRELETDPTSGWERESMRKCWAFLDMTSRSFAAVIKELEGGLARTICLYYLVLRGLDTIEDDMTLDPDYKQRLLRAFHKHTTTPGWTFTESGPNEKDRQLLVEYDVVVAELLLLPPAELTPILDIAAKMGNGMADFALRPAGHAVEGQAEYDLYCHYVAGLVGEGLSAIFAASGKEGASLARQLVLSNSMGIFLQKTNVTRDVCEDAEEGRFFYPATVYAPYGFPTPREMCPTSHEEKDVPQGALWVQSAMVANALTHAPDALEYLRLLKNQSVFNFCAIPAAMAVATLELCFMNPGMFVRNVKIRKAVAADLIMRSKNPREVSLIFREYARKIHARMLPHDPNFMKLSVVCGKIEQWHEHAYPSFVQLPSSGSMTVRTQDPRGAVFVAEEKAASDERRRRQLDEVRRKMAEKGMPTPGTVGSPLQSDAYTREAMMWVVGIMLGFLVVGSGLAYWTLWYAGRL</sequence>
<accession>A0A8H6SDF3</accession>
<dbReference type="GO" id="GO:0045338">
    <property type="term" value="P:farnesyl diphosphate metabolic process"/>
    <property type="evidence" value="ECO:0007669"/>
    <property type="project" value="InterPro"/>
</dbReference>
<dbReference type="GO" id="GO:0006696">
    <property type="term" value="P:ergosterol biosynthetic process"/>
    <property type="evidence" value="ECO:0007669"/>
    <property type="project" value="TreeGrafter"/>
</dbReference>
<feature type="transmembrane region" description="Helical" evidence="5">
    <location>
        <begin position="463"/>
        <end position="486"/>
    </location>
</feature>
<feature type="transmembrane region" description="Helical" evidence="5">
    <location>
        <begin position="303"/>
        <end position="323"/>
    </location>
</feature>
<dbReference type="GO" id="GO:0055056">
    <property type="term" value="F:D-glucose transmembrane transporter activity"/>
    <property type="evidence" value="ECO:0007669"/>
    <property type="project" value="UniProtKB-UniRule"/>
</dbReference>
<keyword evidence="4 5" id="KW-0808">Transferase</keyword>
<dbReference type="AlphaFoldDB" id="A0A8H6SDF3"/>
<comment type="catalytic activity">
    <reaction evidence="5">
        <text>2 (2E,6E)-farnesyl diphosphate + NADPH + H(+) = squalene + 2 diphosphate + NADP(+)</text>
        <dbReference type="Rhea" id="RHEA:32295"/>
        <dbReference type="ChEBI" id="CHEBI:15378"/>
        <dbReference type="ChEBI" id="CHEBI:15440"/>
        <dbReference type="ChEBI" id="CHEBI:33019"/>
        <dbReference type="ChEBI" id="CHEBI:57783"/>
        <dbReference type="ChEBI" id="CHEBI:58349"/>
        <dbReference type="ChEBI" id="CHEBI:175763"/>
        <dbReference type="EC" id="2.5.1.21"/>
    </reaction>
</comment>
<comment type="caution">
    <text evidence="6">The sequence shown here is derived from an EMBL/GenBank/DDBJ whole genome shotgun (WGS) entry which is preliminary data.</text>
</comment>
<reference evidence="6" key="1">
    <citation type="submission" date="2020-05" db="EMBL/GenBank/DDBJ databases">
        <title>Mycena genomes resolve the evolution of fungal bioluminescence.</title>
        <authorList>
            <person name="Tsai I.J."/>
        </authorList>
    </citation>
    <scope>NUCLEOTIDE SEQUENCE</scope>
    <source>
        <strain evidence="6">110903Hualien_Pintung</strain>
    </source>
</reference>
<keyword evidence="5" id="KW-1133">Transmembrane helix</keyword>
<dbReference type="SFLD" id="SFLDS00005">
    <property type="entry name" value="Isoprenoid_Synthase_Type_I"/>
    <property type="match status" value="1"/>
</dbReference>
<protein>
    <recommendedName>
        <fullName evidence="3 5">Squalene synthase</fullName>
        <shortName evidence="5">SQS</shortName>
        <shortName evidence="5">SS</shortName>
        <ecNumber evidence="3 5">2.5.1.21</ecNumber>
    </recommendedName>
</protein>
<comment type="cofactor">
    <cofactor evidence="1 5">
        <name>Mg(2+)</name>
        <dbReference type="ChEBI" id="CHEBI:18420"/>
    </cofactor>
</comment>
<dbReference type="GO" id="GO:0051996">
    <property type="term" value="F:squalene synthase [NAD(P)H] activity"/>
    <property type="evidence" value="ECO:0007669"/>
    <property type="project" value="UniProtKB-UniRule"/>
</dbReference>
<gene>
    <name evidence="6" type="ORF">HMN09_01095500</name>
</gene>
<evidence type="ECO:0000256" key="1">
    <source>
        <dbReference type="ARBA" id="ARBA00001946"/>
    </source>
</evidence>
<dbReference type="SUPFAM" id="SSF48576">
    <property type="entry name" value="Terpenoid synthases"/>
    <property type="match status" value="1"/>
</dbReference>
<dbReference type="PANTHER" id="PTHR11626:SF2">
    <property type="entry name" value="SQUALENE SYNTHASE"/>
    <property type="match status" value="1"/>
</dbReference>
<comment type="function">
    <text evidence="5">Catalyzes the condensation of 2 farnesyl pyrophosphate (FPP) moieties to form squalene.</text>
</comment>
<dbReference type="PROSITE" id="PS01044">
    <property type="entry name" value="SQUALEN_PHYTOEN_SYN_1"/>
    <property type="match status" value="1"/>
</dbReference>
<comment type="similarity">
    <text evidence="2 5">Belongs to the phytoene/squalene synthase family.</text>
</comment>
<dbReference type="Gene3D" id="1.10.600.10">
    <property type="entry name" value="Farnesyl Diphosphate Synthase"/>
    <property type="match status" value="1"/>
</dbReference>
<dbReference type="InterPro" id="IPR002060">
    <property type="entry name" value="Squ/phyt_synthse"/>
</dbReference>
<keyword evidence="5" id="KW-0472">Membrane</keyword>
<dbReference type="InterPro" id="IPR006449">
    <property type="entry name" value="Squal_synth-like"/>
</dbReference>
<dbReference type="EC" id="2.5.1.21" evidence="3 5"/>
<dbReference type="SFLD" id="SFLDG01018">
    <property type="entry name" value="Squalene/Phytoene_Synthase_Lik"/>
    <property type="match status" value="1"/>
</dbReference>
<dbReference type="InterPro" id="IPR044844">
    <property type="entry name" value="Trans_IPPS_euk-type"/>
</dbReference>
<evidence type="ECO:0000256" key="4">
    <source>
        <dbReference type="ARBA" id="ARBA00022679"/>
    </source>
</evidence>
<dbReference type="InterPro" id="IPR008949">
    <property type="entry name" value="Isoprenoid_synthase_dom_sf"/>
</dbReference>
<organism evidence="6 7">
    <name type="scientific">Mycena chlorophos</name>
    <name type="common">Agaric fungus</name>
    <name type="synonym">Agaricus chlorophos</name>
    <dbReference type="NCBI Taxonomy" id="658473"/>
    <lineage>
        <taxon>Eukaryota</taxon>
        <taxon>Fungi</taxon>
        <taxon>Dikarya</taxon>
        <taxon>Basidiomycota</taxon>
        <taxon>Agaricomycotina</taxon>
        <taxon>Agaricomycetes</taxon>
        <taxon>Agaricomycetidae</taxon>
        <taxon>Agaricales</taxon>
        <taxon>Marasmiineae</taxon>
        <taxon>Mycenaceae</taxon>
        <taxon>Mycena</taxon>
    </lineage>
</organism>
<dbReference type="PANTHER" id="PTHR11626">
    <property type="entry name" value="FARNESYL-DIPHOSPHATE FARNESYLTRANSFERASE"/>
    <property type="match status" value="1"/>
</dbReference>
<dbReference type="InterPro" id="IPR019845">
    <property type="entry name" value="Squalene/phytoene_synthase_CS"/>
</dbReference>
<name>A0A8H6SDF3_MYCCL</name>
<evidence type="ECO:0000256" key="2">
    <source>
        <dbReference type="ARBA" id="ARBA00006251"/>
    </source>
</evidence>
<proteinExistence type="inferred from homology"/>
<dbReference type="InterPro" id="IPR033904">
    <property type="entry name" value="Trans_IPPS_HH"/>
</dbReference>
<evidence type="ECO:0000256" key="3">
    <source>
        <dbReference type="ARBA" id="ARBA00012373"/>
    </source>
</evidence>
<dbReference type="Proteomes" id="UP000613580">
    <property type="component" value="Unassembled WGS sequence"/>
</dbReference>
<comment type="pathway">
    <text evidence="5">Terpene metabolism; lanosterol biosynthesis; lanosterol from farnesyl diphosphate: step 1/3.</text>
</comment>
<evidence type="ECO:0000313" key="7">
    <source>
        <dbReference type="Proteomes" id="UP000613580"/>
    </source>
</evidence>
<dbReference type="FunFam" id="1.10.600.10:FF:000023">
    <property type="entry name" value="Squalene synthase"/>
    <property type="match status" value="1"/>
</dbReference>
<keyword evidence="5" id="KW-0812">Transmembrane</keyword>
<dbReference type="GO" id="GO:0005789">
    <property type="term" value="C:endoplasmic reticulum membrane"/>
    <property type="evidence" value="ECO:0007669"/>
    <property type="project" value="TreeGrafter"/>
</dbReference>
<dbReference type="CDD" id="cd00683">
    <property type="entry name" value="Trans_IPPS_HH"/>
    <property type="match status" value="1"/>
</dbReference>
<comment type="catalytic activity">
    <reaction evidence="5">
        <text>2 (2E,6E)-farnesyl diphosphate + NADH + H(+) = squalene + 2 diphosphate + NAD(+)</text>
        <dbReference type="Rhea" id="RHEA:32299"/>
        <dbReference type="ChEBI" id="CHEBI:15378"/>
        <dbReference type="ChEBI" id="CHEBI:15440"/>
        <dbReference type="ChEBI" id="CHEBI:33019"/>
        <dbReference type="ChEBI" id="CHEBI:57540"/>
        <dbReference type="ChEBI" id="CHEBI:57945"/>
        <dbReference type="ChEBI" id="CHEBI:175763"/>
        <dbReference type="EC" id="2.5.1.21"/>
    </reaction>
</comment>
<evidence type="ECO:0000313" key="6">
    <source>
        <dbReference type="EMBL" id="KAF7296262.1"/>
    </source>
</evidence>
<keyword evidence="7" id="KW-1185">Reference proteome</keyword>
<dbReference type="OrthoDB" id="431150at2759"/>
<dbReference type="UniPathway" id="UPA00767">
    <property type="reaction ID" value="UER00751"/>
</dbReference>